<organism evidence="1 2">
    <name type="scientific">Marinigracilibium pacificum</name>
    <dbReference type="NCBI Taxonomy" id="2729599"/>
    <lineage>
        <taxon>Bacteria</taxon>
        <taxon>Pseudomonadati</taxon>
        <taxon>Bacteroidota</taxon>
        <taxon>Cytophagia</taxon>
        <taxon>Cytophagales</taxon>
        <taxon>Flammeovirgaceae</taxon>
        <taxon>Marinigracilibium</taxon>
    </lineage>
</organism>
<dbReference type="InterPro" id="IPR032315">
    <property type="entry name" value="DUF4846"/>
</dbReference>
<keyword evidence="2" id="KW-1185">Reference proteome</keyword>
<dbReference type="Pfam" id="PF16138">
    <property type="entry name" value="DUF4846"/>
    <property type="match status" value="1"/>
</dbReference>
<sequence length="282" mass="31742">MIVNILIIVSIIFSCQDSQSGSALTDSDFSNKSIQHVDEPDGNTVLTRFSTPEGYKRTDVQPDSFGSFLRDLPLKGKGESVLYYDGRRKTRAGVYLAVVDLPIGTKNLHQCADAIMRLRADYLRAQKRYDEIHFNFTNGFKADYQNWMNGNRIRVSGNNVSWYAGGQSGDNDKSYWRYLEMVFSYAGTLSLSKELKSKDISQIEIGDVFIQGGSPGHAVIVVDMAVNQKGENLMMLAQSFMPAQEIQILANPRDLQSPWYLVKSGTLKTPEWTFTTKDLKTF</sequence>
<dbReference type="EMBL" id="JABBNU010000018">
    <property type="protein sequence ID" value="NMM50877.1"/>
    <property type="molecule type" value="Genomic_DNA"/>
</dbReference>
<evidence type="ECO:0000313" key="2">
    <source>
        <dbReference type="Proteomes" id="UP000559010"/>
    </source>
</evidence>
<gene>
    <name evidence="1" type="ORF">HH304_20880</name>
</gene>
<evidence type="ECO:0000313" key="1">
    <source>
        <dbReference type="EMBL" id="NMM50877.1"/>
    </source>
</evidence>
<dbReference type="Proteomes" id="UP000559010">
    <property type="component" value="Unassembled WGS sequence"/>
</dbReference>
<protein>
    <submittedName>
        <fullName evidence="1">DUF4846 domain-containing protein</fullName>
    </submittedName>
</protein>
<accession>A0A848J2Q3</accession>
<dbReference type="AlphaFoldDB" id="A0A848J2Q3"/>
<proteinExistence type="predicted"/>
<name>A0A848J2Q3_9BACT</name>
<reference evidence="1 2" key="1">
    <citation type="submission" date="2020-04" db="EMBL/GenBank/DDBJ databases">
        <title>Flammeovirgaceae bacterium KN852 isolated from deep sea.</title>
        <authorList>
            <person name="Zhang D.-C."/>
        </authorList>
    </citation>
    <scope>NUCLEOTIDE SEQUENCE [LARGE SCALE GENOMIC DNA]</scope>
    <source>
        <strain evidence="1 2">KN852</strain>
    </source>
</reference>
<comment type="caution">
    <text evidence="1">The sequence shown here is derived from an EMBL/GenBank/DDBJ whole genome shotgun (WGS) entry which is preliminary data.</text>
</comment>